<name>A0A0P7YCI1_9GAMM</name>
<evidence type="ECO:0008006" key="3">
    <source>
        <dbReference type="Google" id="ProtNLM"/>
    </source>
</evidence>
<accession>A0A0P7YCI1</accession>
<dbReference type="PATRIC" id="fig|1305731.5.peg.1146"/>
<evidence type="ECO:0000313" key="1">
    <source>
        <dbReference type="EMBL" id="KPQ27870.1"/>
    </source>
</evidence>
<protein>
    <recommendedName>
        <fullName evidence="3">Tryptophan synthase subunit beta like protein</fullName>
    </recommendedName>
</protein>
<proteinExistence type="predicted"/>
<dbReference type="STRING" id="1305731.GCA_000934705_01975"/>
<gene>
    <name evidence="1" type="ORF">HLUCCX14_13350</name>
</gene>
<dbReference type="Proteomes" id="UP000050416">
    <property type="component" value="Unassembled WGS sequence"/>
</dbReference>
<reference evidence="1 2" key="1">
    <citation type="submission" date="2015-09" db="EMBL/GenBank/DDBJ databases">
        <title>Identification and resolution of microdiversity through metagenomic sequencing of parallel consortia.</title>
        <authorList>
            <person name="Nelson W.C."/>
            <person name="Romine M.F."/>
            <person name="Lindemann S.R."/>
        </authorList>
    </citation>
    <scope>NUCLEOTIDE SEQUENCE [LARGE SCALE GENOMIC DNA]</scope>
    <source>
        <strain evidence="1">HL-55</strain>
    </source>
</reference>
<dbReference type="AlphaFoldDB" id="A0A0P7YCI1"/>
<dbReference type="OrthoDB" id="8527830at2"/>
<sequence length="111" mass="12652">MMFVQRNQSHVIIAVSSIAQPGFSEQVTGDSDELLEFYASNGGQSELFRQSDADLVRVIEDLVDILTQKGIFQYTELPSEVRNKLNSRKVLRRERNNLDLLGTNEEDPPWP</sequence>
<dbReference type="EMBL" id="LJZQ01000022">
    <property type="protein sequence ID" value="KPQ27870.1"/>
    <property type="molecule type" value="Genomic_DNA"/>
</dbReference>
<evidence type="ECO:0000313" key="2">
    <source>
        <dbReference type="Proteomes" id="UP000050416"/>
    </source>
</evidence>
<organism evidence="1 2">
    <name type="scientific">Marinobacter excellens HL-55</name>
    <dbReference type="NCBI Taxonomy" id="1305731"/>
    <lineage>
        <taxon>Bacteria</taxon>
        <taxon>Pseudomonadati</taxon>
        <taxon>Pseudomonadota</taxon>
        <taxon>Gammaproteobacteria</taxon>
        <taxon>Pseudomonadales</taxon>
        <taxon>Marinobacteraceae</taxon>
        <taxon>Marinobacter</taxon>
    </lineage>
</organism>
<comment type="caution">
    <text evidence="1">The sequence shown here is derived from an EMBL/GenBank/DDBJ whole genome shotgun (WGS) entry which is preliminary data.</text>
</comment>